<dbReference type="GO" id="GO:0008276">
    <property type="term" value="F:protein methyltransferase activity"/>
    <property type="evidence" value="ECO:0007669"/>
    <property type="project" value="InterPro"/>
</dbReference>
<feature type="compositionally biased region" description="Low complexity" evidence="1">
    <location>
        <begin position="1"/>
        <end position="11"/>
    </location>
</feature>
<dbReference type="InterPro" id="IPR019410">
    <property type="entry name" value="Methyltransf_16"/>
</dbReference>
<name>A0AAE1GKP7_PETCI</name>
<evidence type="ECO:0000313" key="2">
    <source>
        <dbReference type="EMBL" id="KAK3893621.1"/>
    </source>
</evidence>
<comment type="caution">
    <text evidence="2">The sequence shown here is derived from an EMBL/GenBank/DDBJ whole genome shotgun (WGS) entry which is preliminary data.</text>
</comment>
<protein>
    <recommendedName>
        <fullName evidence="4">Methyltransferase-like protein 22</fullName>
    </recommendedName>
</protein>
<evidence type="ECO:0000313" key="3">
    <source>
        <dbReference type="Proteomes" id="UP001286313"/>
    </source>
</evidence>
<accession>A0AAE1GKP7</accession>
<feature type="compositionally biased region" description="Polar residues" evidence="1">
    <location>
        <begin position="12"/>
        <end position="21"/>
    </location>
</feature>
<dbReference type="PANTHER" id="PTHR23108">
    <property type="entry name" value="METHYLTRANSFERASE-RELATED"/>
    <property type="match status" value="1"/>
</dbReference>
<dbReference type="Proteomes" id="UP001286313">
    <property type="component" value="Unassembled WGS sequence"/>
</dbReference>
<dbReference type="EMBL" id="JAWQEG010000194">
    <property type="protein sequence ID" value="KAK3893621.1"/>
    <property type="molecule type" value="Genomic_DNA"/>
</dbReference>
<gene>
    <name evidence="2" type="ORF">Pcinc_002573</name>
</gene>
<dbReference type="InterPro" id="IPR038899">
    <property type="entry name" value="METTL22"/>
</dbReference>
<sequence>MDEGNQQQQQQCPDNTMTPQPEEQDEEGHNEDNTSEIYNTVTSEVHHFSKEEDLDTERGAMSETAGANPVQDVISPAEEERKEIEDEEFECLLGANGEVVLWSSKWETVLSRFDFVWPDQLKVPAAGQETPVSAPVPDSDGDLQVTRKKDLGTREGCVLIEHQNATTLDLVGEQVWRGAIFLADFLLNHPHILTDTHVLELASGVGLTSIVSAMIAKKVTVTDVDRGDILDLIHRNIKRNPELIKADVEVKEIDFYNHTTIDDLADRMKDVSVILVADVIYHNQLTDAFFSTVLRLMSEPPEKTMYVAMEKRYVFTLEDMESVAPCYEYFLQKLDWLCCQNLSRVDWTVEQNSTNFKHYFTYERTRHLVLWKIKAKLK</sequence>
<dbReference type="Gene3D" id="3.40.50.150">
    <property type="entry name" value="Vaccinia Virus protein VP39"/>
    <property type="match status" value="1"/>
</dbReference>
<proteinExistence type="predicted"/>
<keyword evidence="3" id="KW-1185">Reference proteome</keyword>
<dbReference type="AlphaFoldDB" id="A0AAE1GKP7"/>
<feature type="region of interest" description="Disordered" evidence="1">
    <location>
        <begin position="1"/>
        <end position="80"/>
    </location>
</feature>
<organism evidence="2 3">
    <name type="scientific">Petrolisthes cinctipes</name>
    <name type="common">Flat porcelain crab</name>
    <dbReference type="NCBI Taxonomy" id="88211"/>
    <lineage>
        <taxon>Eukaryota</taxon>
        <taxon>Metazoa</taxon>
        <taxon>Ecdysozoa</taxon>
        <taxon>Arthropoda</taxon>
        <taxon>Crustacea</taxon>
        <taxon>Multicrustacea</taxon>
        <taxon>Malacostraca</taxon>
        <taxon>Eumalacostraca</taxon>
        <taxon>Eucarida</taxon>
        <taxon>Decapoda</taxon>
        <taxon>Pleocyemata</taxon>
        <taxon>Anomura</taxon>
        <taxon>Galatheoidea</taxon>
        <taxon>Porcellanidae</taxon>
        <taxon>Petrolisthes</taxon>
    </lineage>
</organism>
<evidence type="ECO:0008006" key="4">
    <source>
        <dbReference type="Google" id="ProtNLM"/>
    </source>
</evidence>
<dbReference type="Pfam" id="PF10294">
    <property type="entry name" value="Methyltransf_16"/>
    <property type="match status" value="1"/>
</dbReference>
<evidence type="ECO:0000256" key="1">
    <source>
        <dbReference type="SAM" id="MobiDB-lite"/>
    </source>
</evidence>
<feature type="compositionally biased region" description="Basic and acidic residues" evidence="1">
    <location>
        <begin position="44"/>
        <end position="60"/>
    </location>
</feature>
<dbReference type="SUPFAM" id="SSF53335">
    <property type="entry name" value="S-adenosyl-L-methionine-dependent methyltransferases"/>
    <property type="match status" value="1"/>
</dbReference>
<dbReference type="GO" id="GO:0005634">
    <property type="term" value="C:nucleus"/>
    <property type="evidence" value="ECO:0007669"/>
    <property type="project" value="TreeGrafter"/>
</dbReference>
<dbReference type="InterPro" id="IPR029063">
    <property type="entry name" value="SAM-dependent_MTases_sf"/>
</dbReference>
<dbReference type="PANTHER" id="PTHR23108:SF0">
    <property type="entry name" value="METHYLTRANSFERASE-LIKE PROTEIN 22"/>
    <property type="match status" value="1"/>
</dbReference>
<reference evidence="2" key="1">
    <citation type="submission" date="2023-10" db="EMBL/GenBank/DDBJ databases">
        <title>Genome assemblies of two species of porcelain crab, Petrolisthes cinctipes and Petrolisthes manimaculis (Anomura: Porcellanidae).</title>
        <authorList>
            <person name="Angst P."/>
        </authorList>
    </citation>
    <scope>NUCLEOTIDE SEQUENCE</scope>
    <source>
        <strain evidence="2">PB745_01</strain>
        <tissue evidence="2">Gill</tissue>
    </source>
</reference>